<feature type="region of interest" description="Disordered" evidence="1">
    <location>
        <begin position="313"/>
        <end position="364"/>
    </location>
</feature>
<dbReference type="SUPFAM" id="SSF51735">
    <property type="entry name" value="NAD(P)-binding Rossmann-fold domains"/>
    <property type="match status" value="1"/>
</dbReference>
<feature type="domain" description="NAD-dependent epimerase/dehydratase" evidence="2">
    <location>
        <begin position="3"/>
        <end position="59"/>
    </location>
</feature>
<dbReference type="Pfam" id="PF01370">
    <property type="entry name" value="Epimerase"/>
    <property type="match status" value="1"/>
</dbReference>
<dbReference type="GO" id="GO:0044877">
    <property type="term" value="F:protein-containing complex binding"/>
    <property type="evidence" value="ECO:0007669"/>
    <property type="project" value="TreeGrafter"/>
</dbReference>
<dbReference type="OrthoDB" id="358920at2157"/>
<reference evidence="3 4" key="1">
    <citation type="submission" date="2016-11" db="EMBL/GenBank/DDBJ databases">
        <authorList>
            <person name="Jaros S."/>
            <person name="Januszkiewicz K."/>
            <person name="Wedrychowicz H."/>
        </authorList>
    </citation>
    <scope>NUCLEOTIDE SEQUENCE [LARGE SCALE GENOMIC DNA]</scope>
    <source>
        <strain evidence="3 4">DSM 9297</strain>
    </source>
</reference>
<feature type="compositionally biased region" description="Basic and acidic residues" evidence="1">
    <location>
        <begin position="333"/>
        <end position="349"/>
    </location>
</feature>
<dbReference type="InterPro" id="IPR051207">
    <property type="entry name" value="ComplexI_NDUFA9_subunit"/>
</dbReference>
<keyword evidence="4" id="KW-1185">Reference proteome</keyword>
<dbReference type="PANTHER" id="PTHR12126:SF11">
    <property type="entry name" value="NADH DEHYDROGENASE [UBIQUINONE] 1 ALPHA SUBCOMPLEX SUBUNIT 9, MITOCHONDRIAL"/>
    <property type="match status" value="1"/>
</dbReference>
<protein>
    <submittedName>
        <fullName evidence="3">Uncharacterized conserved protein YbjT, contains NAD(P)-binding and DUF2867 domains</fullName>
    </submittedName>
</protein>
<dbReference type="Proteomes" id="UP000184357">
    <property type="component" value="Unassembled WGS sequence"/>
</dbReference>
<dbReference type="AlphaFoldDB" id="A0A1M5T7G2"/>
<proteinExistence type="predicted"/>
<dbReference type="InterPro" id="IPR036291">
    <property type="entry name" value="NAD(P)-bd_dom_sf"/>
</dbReference>
<evidence type="ECO:0000259" key="2">
    <source>
        <dbReference type="Pfam" id="PF01370"/>
    </source>
</evidence>
<evidence type="ECO:0000313" key="3">
    <source>
        <dbReference type="EMBL" id="SHH46695.1"/>
    </source>
</evidence>
<evidence type="ECO:0000313" key="4">
    <source>
        <dbReference type="Proteomes" id="UP000184357"/>
    </source>
</evidence>
<evidence type="ECO:0000256" key="1">
    <source>
        <dbReference type="SAM" id="MobiDB-lite"/>
    </source>
</evidence>
<sequence>MRVLVTGATGFVGSRLVPALLAAGHEVIVLVRDAERYGGVDGSAGDVRVLEGDLLATDRVCLVTGPGETTAQPLGRWLAALDCEAAYYLVHSMGESDDFAATDRRAAEAFRDAADEGGLDRVVYLGGLGDEREERLSEHLRSRREVGRILGAGDFDLTTLRAAVIVGDGSASFEIIRQLAARLPVMVTPRWVRTECQPIFVDDVIAYLVGVLDAPATAGGTYDIGGPDVLTYEELLRRTREALGGRLVVIPAPVLTPRLSARWVTLVTDVPRGVVAPLVDGLRTPVVADDVAIRELVSVELTPFDEALATALARRGDRTDSSVSRTTGSGGDAGRDGGGEAAERLRTAVDDPTDADPADSGGSA</sequence>
<dbReference type="Gene3D" id="3.40.50.720">
    <property type="entry name" value="NAD(P)-binding Rossmann-like Domain"/>
    <property type="match status" value="1"/>
</dbReference>
<gene>
    <name evidence="3" type="ORF">SAMN05443636_2667</name>
</gene>
<dbReference type="EMBL" id="FQWV01000007">
    <property type="protein sequence ID" value="SHH46695.1"/>
    <property type="molecule type" value="Genomic_DNA"/>
</dbReference>
<name>A0A1M5T7G2_9EURY</name>
<dbReference type="STRING" id="43928.SAMN05443636_2667"/>
<dbReference type="PANTHER" id="PTHR12126">
    <property type="entry name" value="NADH-UBIQUINONE OXIDOREDUCTASE 39 KDA SUBUNIT-RELATED"/>
    <property type="match status" value="1"/>
</dbReference>
<organism evidence="3 4">
    <name type="scientific">Halobaculum gomorrense</name>
    <dbReference type="NCBI Taxonomy" id="43928"/>
    <lineage>
        <taxon>Archaea</taxon>
        <taxon>Methanobacteriati</taxon>
        <taxon>Methanobacteriota</taxon>
        <taxon>Stenosarchaea group</taxon>
        <taxon>Halobacteria</taxon>
        <taxon>Halobacteriales</taxon>
        <taxon>Haloferacaceae</taxon>
        <taxon>Halobaculum</taxon>
    </lineage>
</organism>
<dbReference type="RefSeq" id="WP_073310379.1">
    <property type="nucleotide sequence ID" value="NZ_FQWV01000007.1"/>
</dbReference>
<accession>A0A1M5T7G2</accession>
<dbReference type="InterPro" id="IPR001509">
    <property type="entry name" value="Epimerase_deHydtase"/>
</dbReference>